<name>A0AAE2CAH9_9LAMI</name>
<dbReference type="AlphaFoldDB" id="A0AAE2CAH9"/>
<comment type="caution">
    <text evidence="1">The sequence shown here is derived from an EMBL/GenBank/DDBJ whole genome shotgun (WGS) entry which is preliminary data.</text>
</comment>
<evidence type="ECO:0000313" key="1">
    <source>
        <dbReference type="EMBL" id="KAK4415022.1"/>
    </source>
</evidence>
<keyword evidence="2" id="KW-1185">Reference proteome</keyword>
<reference evidence="1" key="2">
    <citation type="journal article" date="2024" name="Plant">
        <title>Genomic evolution and insights into agronomic trait innovations of Sesamum species.</title>
        <authorList>
            <person name="Miao H."/>
            <person name="Wang L."/>
            <person name="Qu L."/>
            <person name="Liu H."/>
            <person name="Sun Y."/>
            <person name="Le M."/>
            <person name="Wang Q."/>
            <person name="Wei S."/>
            <person name="Zheng Y."/>
            <person name="Lin W."/>
            <person name="Duan Y."/>
            <person name="Cao H."/>
            <person name="Xiong S."/>
            <person name="Wang X."/>
            <person name="Wei L."/>
            <person name="Li C."/>
            <person name="Ma Q."/>
            <person name="Ju M."/>
            <person name="Zhao R."/>
            <person name="Li G."/>
            <person name="Mu C."/>
            <person name="Tian Q."/>
            <person name="Mei H."/>
            <person name="Zhang T."/>
            <person name="Gao T."/>
            <person name="Zhang H."/>
        </authorList>
    </citation>
    <scope>NUCLEOTIDE SEQUENCE</scope>
    <source>
        <strain evidence="1">3651</strain>
    </source>
</reference>
<dbReference type="EMBL" id="JACGWO010000011">
    <property type="protein sequence ID" value="KAK4415022.1"/>
    <property type="molecule type" value="Genomic_DNA"/>
</dbReference>
<sequence length="112" mass="12765">MDEVFISALVSNVSVGNGAIEYSLCRAIMEAITADNDHFGQRLCYRYALNQEKPFVVAYHWKSKPAWDELKTIFGEHLHKEDDQSDEEVDAVYHSPETSVVTISSMRNAHFL</sequence>
<accession>A0AAE2CAH9</accession>
<gene>
    <name evidence="1" type="ORF">Salat_2609300</name>
</gene>
<reference evidence="1" key="1">
    <citation type="submission" date="2020-06" db="EMBL/GenBank/DDBJ databases">
        <authorList>
            <person name="Li T."/>
            <person name="Hu X."/>
            <person name="Zhang T."/>
            <person name="Song X."/>
            <person name="Zhang H."/>
            <person name="Dai N."/>
            <person name="Sheng W."/>
            <person name="Hou X."/>
            <person name="Wei L."/>
        </authorList>
    </citation>
    <scope>NUCLEOTIDE SEQUENCE</scope>
    <source>
        <strain evidence="1">3651</strain>
        <tissue evidence="1">Leaf</tissue>
    </source>
</reference>
<protein>
    <submittedName>
        <fullName evidence="1">Uncharacterized protein</fullName>
    </submittedName>
</protein>
<dbReference type="Proteomes" id="UP001293254">
    <property type="component" value="Unassembled WGS sequence"/>
</dbReference>
<evidence type="ECO:0000313" key="2">
    <source>
        <dbReference type="Proteomes" id="UP001293254"/>
    </source>
</evidence>
<proteinExistence type="predicted"/>
<organism evidence="1 2">
    <name type="scientific">Sesamum alatum</name>
    <dbReference type="NCBI Taxonomy" id="300844"/>
    <lineage>
        <taxon>Eukaryota</taxon>
        <taxon>Viridiplantae</taxon>
        <taxon>Streptophyta</taxon>
        <taxon>Embryophyta</taxon>
        <taxon>Tracheophyta</taxon>
        <taxon>Spermatophyta</taxon>
        <taxon>Magnoliopsida</taxon>
        <taxon>eudicotyledons</taxon>
        <taxon>Gunneridae</taxon>
        <taxon>Pentapetalae</taxon>
        <taxon>asterids</taxon>
        <taxon>lamiids</taxon>
        <taxon>Lamiales</taxon>
        <taxon>Pedaliaceae</taxon>
        <taxon>Sesamum</taxon>
    </lineage>
</organism>